<dbReference type="SUPFAM" id="SSF50044">
    <property type="entry name" value="SH3-domain"/>
    <property type="match status" value="1"/>
</dbReference>
<dbReference type="EMBL" id="NPEU01000160">
    <property type="protein sequence ID" value="RAI37826.1"/>
    <property type="molecule type" value="Genomic_DNA"/>
</dbReference>
<dbReference type="InterPro" id="IPR000064">
    <property type="entry name" value="NLP_P60_dom"/>
</dbReference>
<dbReference type="PROSITE" id="PS51935">
    <property type="entry name" value="NLPC_P60"/>
    <property type="match status" value="1"/>
</dbReference>
<dbReference type="Pfam" id="PF18348">
    <property type="entry name" value="SH3_16"/>
    <property type="match status" value="1"/>
</dbReference>
<protein>
    <submittedName>
        <fullName evidence="6">Peptidase P60</fullName>
    </submittedName>
</protein>
<keyword evidence="2" id="KW-0645">Protease</keyword>
<sequence>MTLDPRLTPARPDLAASHLRGQVEAERFVDGVPRVVVAAQAPLRRRREPDAPLDTEALFGEVVTVYEADDEGWSWAQLDDGYVGYLPSEALAAPGPAPTHRVAALRTFVFPAASIKTPPVTTLSLGARVAVARTEGVFAVLATGGFVFSAHLASIDTVEPDFVAVAETFVGTPYLWGGKSSLGLDCSGLVQVALAAAGIAAPRDSDMQERGLGTALPAPHDLASWRRGDLVFWTGHVAIVRDAATILHANAHHMAVAIEPAAAAVARIAAAGGAITSVRRLADPPPPV</sequence>
<name>A0A327KI47_9BRAD</name>
<dbReference type="PANTHER" id="PTHR47359:SF3">
    <property type="entry name" value="NLP_P60 DOMAIN-CONTAINING PROTEIN-RELATED"/>
    <property type="match status" value="1"/>
</dbReference>
<dbReference type="AlphaFoldDB" id="A0A327KI47"/>
<organism evidence="6 7">
    <name type="scientific">Rhodoplanes elegans</name>
    <dbReference type="NCBI Taxonomy" id="29408"/>
    <lineage>
        <taxon>Bacteria</taxon>
        <taxon>Pseudomonadati</taxon>
        <taxon>Pseudomonadota</taxon>
        <taxon>Alphaproteobacteria</taxon>
        <taxon>Hyphomicrobiales</taxon>
        <taxon>Nitrobacteraceae</taxon>
        <taxon>Rhodoplanes</taxon>
    </lineage>
</organism>
<dbReference type="CDD" id="cd00174">
    <property type="entry name" value="SH3"/>
    <property type="match status" value="1"/>
</dbReference>
<evidence type="ECO:0000256" key="1">
    <source>
        <dbReference type="ARBA" id="ARBA00007074"/>
    </source>
</evidence>
<dbReference type="GO" id="GO:0008234">
    <property type="term" value="F:cysteine-type peptidase activity"/>
    <property type="evidence" value="ECO:0007669"/>
    <property type="project" value="UniProtKB-KW"/>
</dbReference>
<reference evidence="6 7" key="1">
    <citation type="submission" date="2017-07" db="EMBL/GenBank/DDBJ databases">
        <title>Draft Genome Sequences of Select Purple Nonsulfur Bacteria.</title>
        <authorList>
            <person name="Lasarre B."/>
            <person name="Mckinlay J.B."/>
        </authorList>
    </citation>
    <scope>NUCLEOTIDE SEQUENCE [LARGE SCALE GENOMIC DNA]</scope>
    <source>
        <strain evidence="6 7">DSM 11907</strain>
    </source>
</reference>
<dbReference type="RefSeq" id="WP_111357925.1">
    <property type="nucleotide sequence ID" value="NZ_NHSK01000112.1"/>
</dbReference>
<feature type="domain" description="NlpC/P60" evidence="5">
    <location>
        <begin position="156"/>
        <end position="282"/>
    </location>
</feature>
<evidence type="ECO:0000256" key="3">
    <source>
        <dbReference type="ARBA" id="ARBA00022801"/>
    </source>
</evidence>
<keyword evidence="3" id="KW-0378">Hydrolase</keyword>
<keyword evidence="7" id="KW-1185">Reference proteome</keyword>
<dbReference type="Gene3D" id="2.30.30.40">
    <property type="entry name" value="SH3 Domains"/>
    <property type="match status" value="1"/>
</dbReference>
<evidence type="ECO:0000256" key="4">
    <source>
        <dbReference type="ARBA" id="ARBA00022807"/>
    </source>
</evidence>
<dbReference type="InterPro" id="IPR036028">
    <property type="entry name" value="SH3-like_dom_sf"/>
</dbReference>
<evidence type="ECO:0000256" key="2">
    <source>
        <dbReference type="ARBA" id="ARBA00022670"/>
    </source>
</evidence>
<keyword evidence="4" id="KW-0788">Thiol protease</keyword>
<evidence type="ECO:0000313" key="7">
    <source>
        <dbReference type="Proteomes" id="UP000248863"/>
    </source>
</evidence>
<gene>
    <name evidence="6" type="ORF">CH338_14820</name>
</gene>
<evidence type="ECO:0000313" key="6">
    <source>
        <dbReference type="EMBL" id="RAI37826.1"/>
    </source>
</evidence>
<dbReference type="OrthoDB" id="9813368at2"/>
<comment type="caution">
    <text evidence="6">The sequence shown here is derived from an EMBL/GenBank/DDBJ whole genome shotgun (WGS) entry which is preliminary data.</text>
</comment>
<accession>A0A327KI47</accession>
<dbReference type="Pfam" id="PF00877">
    <property type="entry name" value="NLPC_P60"/>
    <property type="match status" value="1"/>
</dbReference>
<evidence type="ECO:0000259" key="5">
    <source>
        <dbReference type="PROSITE" id="PS51935"/>
    </source>
</evidence>
<dbReference type="PANTHER" id="PTHR47359">
    <property type="entry name" value="PEPTIDOGLYCAN DL-ENDOPEPTIDASE CWLO"/>
    <property type="match status" value="1"/>
</dbReference>
<dbReference type="Gene3D" id="3.90.1720.10">
    <property type="entry name" value="endopeptidase domain like (from Nostoc punctiforme)"/>
    <property type="match status" value="1"/>
</dbReference>
<dbReference type="GO" id="GO:0006508">
    <property type="term" value="P:proteolysis"/>
    <property type="evidence" value="ECO:0007669"/>
    <property type="project" value="UniProtKB-KW"/>
</dbReference>
<proteinExistence type="inferred from homology"/>
<dbReference type="Proteomes" id="UP000248863">
    <property type="component" value="Unassembled WGS sequence"/>
</dbReference>
<dbReference type="InterPro" id="IPR038765">
    <property type="entry name" value="Papain-like_cys_pep_sf"/>
</dbReference>
<dbReference type="InterPro" id="IPR051794">
    <property type="entry name" value="PG_Endopeptidase_C40"/>
</dbReference>
<comment type="similarity">
    <text evidence="1">Belongs to the peptidase C40 family.</text>
</comment>
<dbReference type="SUPFAM" id="SSF54001">
    <property type="entry name" value="Cysteine proteinases"/>
    <property type="match status" value="1"/>
</dbReference>
<dbReference type="InterPro" id="IPR041382">
    <property type="entry name" value="SH3_16"/>
</dbReference>